<keyword evidence="1" id="KW-0472">Membrane</keyword>
<organism evidence="3">
    <name type="scientific">Dissoconium aciculare CBS 342.82</name>
    <dbReference type="NCBI Taxonomy" id="1314786"/>
    <lineage>
        <taxon>Eukaryota</taxon>
        <taxon>Fungi</taxon>
        <taxon>Dikarya</taxon>
        <taxon>Ascomycota</taxon>
        <taxon>Pezizomycotina</taxon>
        <taxon>Dothideomycetes</taxon>
        <taxon>Dothideomycetidae</taxon>
        <taxon>Mycosphaerellales</taxon>
        <taxon>Dissoconiaceae</taxon>
        <taxon>Dissoconium</taxon>
    </lineage>
</organism>
<keyword evidence="1" id="KW-0812">Transmembrane</keyword>
<reference evidence="3" key="1">
    <citation type="submission" date="2020-01" db="EMBL/GenBank/DDBJ databases">
        <authorList>
            <consortium name="DOE Joint Genome Institute"/>
            <person name="Haridas S."/>
            <person name="Albert R."/>
            <person name="Binder M."/>
            <person name="Bloem J."/>
            <person name="Labutti K."/>
            <person name="Salamov A."/>
            <person name="Andreopoulos B."/>
            <person name="Baker S.E."/>
            <person name="Barry K."/>
            <person name="Bills G."/>
            <person name="Bluhm B.H."/>
            <person name="Cannon C."/>
            <person name="Castanera R."/>
            <person name="Culley D.E."/>
            <person name="Daum C."/>
            <person name="Ezra D."/>
            <person name="Gonzalez J.B."/>
            <person name="Henrissat B."/>
            <person name="Kuo A."/>
            <person name="Liang C."/>
            <person name="Lipzen A."/>
            <person name="Lutzoni F."/>
            <person name="Magnuson J."/>
            <person name="Mondo S."/>
            <person name="Nolan M."/>
            <person name="Ohm R."/>
            <person name="Pangilinan J."/>
            <person name="Park H.-J."/>
            <person name="Ramirez L."/>
            <person name="Alfaro M."/>
            <person name="Sun H."/>
            <person name="Tritt A."/>
            <person name="Yoshinaga Y."/>
            <person name="Zwiers L.-H."/>
            <person name="Turgeon B.G."/>
            <person name="Goodwin S.B."/>
            <person name="Spatafora J.W."/>
            <person name="Crous P.W."/>
            <person name="Grigoriev I.V."/>
        </authorList>
    </citation>
    <scope>NUCLEOTIDE SEQUENCE</scope>
    <source>
        <strain evidence="3">CBS 342.82</strain>
    </source>
</reference>
<name>A0A6J3ME69_9PEZI</name>
<feature type="transmembrane region" description="Helical" evidence="1">
    <location>
        <begin position="7"/>
        <end position="29"/>
    </location>
</feature>
<protein>
    <submittedName>
        <fullName evidence="3">Uncharacterized protein</fullName>
    </submittedName>
</protein>
<keyword evidence="1" id="KW-1133">Transmembrane helix</keyword>
<dbReference type="AlphaFoldDB" id="A0A6J3ME69"/>
<evidence type="ECO:0000313" key="2">
    <source>
        <dbReference type="Proteomes" id="UP000504637"/>
    </source>
</evidence>
<reference evidence="3" key="3">
    <citation type="submission" date="2025-08" db="UniProtKB">
        <authorList>
            <consortium name="RefSeq"/>
        </authorList>
    </citation>
    <scope>IDENTIFICATION</scope>
    <source>
        <strain evidence="3">CBS 342.82</strain>
    </source>
</reference>
<gene>
    <name evidence="3" type="ORF">K489DRAFT_407841</name>
</gene>
<accession>A0A6J3ME69</accession>
<evidence type="ECO:0000313" key="3">
    <source>
        <dbReference type="RefSeq" id="XP_033462183.1"/>
    </source>
</evidence>
<reference evidence="3" key="2">
    <citation type="submission" date="2020-04" db="EMBL/GenBank/DDBJ databases">
        <authorList>
            <consortium name="NCBI Genome Project"/>
        </authorList>
    </citation>
    <scope>NUCLEOTIDE SEQUENCE</scope>
    <source>
        <strain evidence="3">CBS 342.82</strain>
    </source>
</reference>
<evidence type="ECO:0000256" key="1">
    <source>
        <dbReference type="SAM" id="Phobius"/>
    </source>
</evidence>
<keyword evidence="2" id="KW-1185">Reference proteome</keyword>
<dbReference type="Proteomes" id="UP000504637">
    <property type="component" value="Unplaced"/>
</dbReference>
<dbReference type="RefSeq" id="XP_033462183.1">
    <property type="nucleotide sequence ID" value="XM_033607408.1"/>
</dbReference>
<sequence>MSLSIEAVLEIVGLSLALRIAFVITIPLYNSVVRPRLPPAVAYTLATLQYCGSQLNGITESGIPNQTERLLEDDLAESALPANGLPDGGFPQSQRFHALAREVIVREYETAQTSAW</sequence>
<dbReference type="GeneID" id="54365208"/>
<proteinExistence type="predicted"/>